<dbReference type="Gene3D" id="3.90.1200.10">
    <property type="match status" value="1"/>
</dbReference>
<dbReference type="InterPro" id="IPR002575">
    <property type="entry name" value="Aminoglycoside_PTrfase"/>
</dbReference>
<proteinExistence type="predicted"/>
<evidence type="ECO:0000313" key="3">
    <source>
        <dbReference type="Proteomes" id="UP000078397"/>
    </source>
</evidence>
<evidence type="ECO:0000313" key="2">
    <source>
        <dbReference type="EMBL" id="OAQ63696.1"/>
    </source>
</evidence>
<dbReference type="KEGG" id="pchm:VFPPC_09653"/>
<name>A0A179FDY9_METCM</name>
<dbReference type="GO" id="GO:0016301">
    <property type="term" value="F:kinase activity"/>
    <property type="evidence" value="ECO:0007669"/>
    <property type="project" value="UniProtKB-KW"/>
</dbReference>
<dbReference type="Proteomes" id="UP000078397">
    <property type="component" value="Unassembled WGS sequence"/>
</dbReference>
<organism evidence="2 3">
    <name type="scientific">Pochonia chlamydosporia 170</name>
    <dbReference type="NCBI Taxonomy" id="1380566"/>
    <lineage>
        <taxon>Eukaryota</taxon>
        <taxon>Fungi</taxon>
        <taxon>Dikarya</taxon>
        <taxon>Ascomycota</taxon>
        <taxon>Pezizomycotina</taxon>
        <taxon>Sordariomycetes</taxon>
        <taxon>Hypocreomycetidae</taxon>
        <taxon>Hypocreales</taxon>
        <taxon>Clavicipitaceae</taxon>
        <taxon>Pochonia</taxon>
    </lineage>
</organism>
<feature type="domain" description="Aminoglycoside phosphotransferase" evidence="1">
    <location>
        <begin position="87"/>
        <end position="251"/>
    </location>
</feature>
<dbReference type="OrthoDB" id="4177236at2759"/>
<dbReference type="RefSeq" id="XP_018141276.1">
    <property type="nucleotide sequence ID" value="XM_018288153.1"/>
</dbReference>
<evidence type="ECO:0000259" key="1">
    <source>
        <dbReference type="Pfam" id="PF01636"/>
    </source>
</evidence>
<dbReference type="PANTHER" id="PTHR21310">
    <property type="entry name" value="AMINOGLYCOSIDE PHOSPHOTRANSFERASE-RELATED-RELATED"/>
    <property type="match status" value="1"/>
</dbReference>
<dbReference type="GeneID" id="28852147"/>
<comment type="caution">
    <text evidence="2">The sequence shown here is derived from an EMBL/GenBank/DDBJ whole genome shotgun (WGS) entry which is preliminary data.</text>
</comment>
<dbReference type="AlphaFoldDB" id="A0A179FDY9"/>
<protein>
    <submittedName>
        <fullName evidence="2">Protein kinase-like domain</fullName>
    </submittedName>
</protein>
<sequence length="371" mass="42219">MDKFWDTPIPDDLVFVNAPNCRTRREASTSYPLSSTINEKQPLHNQGGETIIYEHRDPFSLSDIVDRQVTIQRNGLIRKSVRSGKCDLEAEKRRLELIGGRTTIPVPQAVQCSSSGEFEHLVMERLPGKTLESVWGHLSTKERESIADQVADFVTQLHQLKNDTIDAQVFVRQELSSGLNNSTSFSLQRIKNYSGMEVITRFVRDRSQMLDDQQNVFTHGDLDWSNILIADKNVCGIIDLECSGFLPPYCEWIAVKRLSDRHPWFGLLEPRLKSAKWDLMWEVEELISALSNHSQWALVPIDRATNQTEGWAHVPKIVVACVGDGPLVTYELRSKHPLWQEYKANKDKEGDGIIVEQLKETEAPRNSDHGS</sequence>
<dbReference type="EMBL" id="LSBJ02000006">
    <property type="protein sequence ID" value="OAQ63696.1"/>
    <property type="molecule type" value="Genomic_DNA"/>
</dbReference>
<dbReference type="STRING" id="1380566.A0A179FDY9"/>
<reference evidence="2 3" key="1">
    <citation type="journal article" date="2016" name="PLoS Pathog.">
        <title>Biosynthesis of antibiotic leucinostatins in bio-control fungus Purpureocillium lilacinum and their inhibition on phytophthora revealed by genome mining.</title>
        <authorList>
            <person name="Wang G."/>
            <person name="Liu Z."/>
            <person name="Lin R."/>
            <person name="Li E."/>
            <person name="Mao Z."/>
            <person name="Ling J."/>
            <person name="Yang Y."/>
            <person name="Yin W.B."/>
            <person name="Xie B."/>
        </authorList>
    </citation>
    <scope>NUCLEOTIDE SEQUENCE [LARGE SCALE GENOMIC DNA]</scope>
    <source>
        <strain evidence="2">170</strain>
    </source>
</reference>
<dbReference type="CDD" id="cd05120">
    <property type="entry name" value="APH_ChoK_like"/>
    <property type="match status" value="1"/>
</dbReference>
<dbReference type="SUPFAM" id="SSF56112">
    <property type="entry name" value="Protein kinase-like (PK-like)"/>
    <property type="match status" value="1"/>
</dbReference>
<accession>A0A179FDY9</accession>
<dbReference type="Pfam" id="PF01636">
    <property type="entry name" value="APH"/>
    <property type="match status" value="1"/>
</dbReference>
<keyword evidence="3" id="KW-1185">Reference proteome</keyword>
<dbReference type="InterPro" id="IPR051678">
    <property type="entry name" value="AGP_Transferase"/>
</dbReference>
<dbReference type="InterPro" id="IPR011009">
    <property type="entry name" value="Kinase-like_dom_sf"/>
</dbReference>
<gene>
    <name evidence="2" type="ORF">VFPPC_09653</name>
</gene>